<dbReference type="PANTHER" id="PTHR24260:SF136">
    <property type="entry name" value="GH08193P-RELATED"/>
    <property type="match status" value="1"/>
</dbReference>
<dbReference type="InterPro" id="IPR009003">
    <property type="entry name" value="Peptidase_S1_PA"/>
</dbReference>
<organism evidence="1">
    <name type="scientific">Cyprideis torosa</name>
    <dbReference type="NCBI Taxonomy" id="163714"/>
    <lineage>
        <taxon>Eukaryota</taxon>
        <taxon>Metazoa</taxon>
        <taxon>Ecdysozoa</taxon>
        <taxon>Arthropoda</taxon>
        <taxon>Crustacea</taxon>
        <taxon>Oligostraca</taxon>
        <taxon>Ostracoda</taxon>
        <taxon>Podocopa</taxon>
        <taxon>Podocopida</taxon>
        <taxon>Cytherocopina</taxon>
        <taxon>Cytheroidea</taxon>
        <taxon>Cytherideidae</taxon>
        <taxon>Cyprideis</taxon>
    </lineage>
</organism>
<dbReference type="GO" id="GO:0006508">
    <property type="term" value="P:proteolysis"/>
    <property type="evidence" value="ECO:0007669"/>
    <property type="project" value="InterPro"/>
</dbReference>
<dbReference type="Gene3D" id="2.40.10.10">
    <property type="entry name" value="Trypsin-like serine proteases"/>
    <property type="match status" value="1"/>
</dbReference>
<gene>
    <name evidence="1" type="ORF">CTOB1V02_LOCUS6036</name>
</gene>
<dbReference type="SUPFAM" id="SSF50494">
    <property type="entry name" value="Trypsin-like serine proteases"/>
    <property type="match status" value="1"/>
</dbReference>
<name>A0A7R8ZQS6_9CRUS</name>
<dbReference type="Pfam" id="PF00089">
    <property type="entry name" value="Trypsin"/>
    <property type="match status" value="1"/>
</dbReference>
<dbReference type="InterPro" id="IPR001254">
    <property type="entry name" value="Trypsin_dom"/>
</dbReference>
<protein>
    <submittedName>
        <fullName evidence="1">Uncharacterized protein</fullName>
    </submittedName>
</protein>
<dbReference type="EMBL" id="OB661405">
    <property type="protein sequence ID" value="CAD7228147.1"/>
    <property type="molecule type" value="Genomic_DNA"/>
</dbReference>
<dbReference type="PANTHER" id="PTHR24260">
    <property type="match status" value="1"/>
</dbReference>
<dbReference type="InterPro" id="IPR043504">
    <property type="entry name" value="Peptidase_S1_PA_chymotrypsin"/>
</dbReference>
<accession>A0A7R8ZQS6</accession>
<proteinExistence type="predicted"/>
<evidence type="ECO:0000313" key="1">
    <source>
        <dbReference type="EMBL" id="CAD7228147.1"/>
    </source>
</evidence>
<dbReference type="AlphaFoldDB" id="A0A7R8ZQS6"/>
<dbReference type="SMART" id="SM00020">
    <property type="entry name" value="Tryp_SPc"/>
    <property type="match status" value="1"/>
</dbReference>
<sequence>MDDSADPESFKLNVLSSEDDKRIQNRITNGIYLDSTLEAPMQVLIECFDGELFGGMLITQRTVLTARTGVIRCALAYTVYAGLVDSDPSPAANHTWLYSQKPNQASFYIYPDSYDFGVLGFRNAFPTGDYCRPGCLYTALDELGKVATVTGFGSIWGIVSNFPPWLAKIELRIAELPEYSGRMVLKDETSTSIPYRAACIGDHGGPVFTTDSNGTHILVGITLKYNGTNCGGLYYGSALSPDQDSYRNTEAVRISAYYSSIRGLMSPSDIRGYDLCPLPSSLSTEAVSAVASSGSFGPSTPATTYSGWVAPISPVMMQNGLL</sequence>
<dbReference type="InterPro" id="IPR051333">
    <property type="entry name" value="CLIP_Serine_Protease"/>
</dbReference>
<reference evidence="1" key="1">
    <citation type="submission" date="2020-11" db="EMBL/GenBank/DDBJ databases">
        <authorList>
            <person name="Tran Van P."/>
        </authorList>
    </citation>
    <scope>NUCLEOTIDE SEQUENCE</scope>
</reference>
<dbReference type="GO" id="GO:0004252">
    <property type="term" value="F:serine-type endopeptidase activity"/>
    <property type="evidence" value="ECO:0007669"/>
    <property type="project" value="InterPro"/>
</dbReference>